<protein>
    <submittedName>
        <fullName evidence="2">Uncharacterized protein</fullName>
    </submittedName>
</protein>
<comment type="caution">
    <text evidence="2">The sequence shown here is derived from an EMBL/GenBank/DDBJ whole genome shotgun (WGS) entry which is preliminary data.</text>
</comment>
<evidence type="ECO:0000313" key="3">
    <source>
        <dbReference type="Proteomes" id="UP000277671"/>
    </source>
</evidence>
<reference evidence="2 3" key="1">
    <citation type="submission" date="2018-10" db="EMBL/GenBank/DDBJ databases">
        <title>Sequencing the genomes of 1000 actinobacteria strains.</title>
        <authorList>
            <person name="Klenk H.-P."/>
        </authorList>
    </citation>
    <scope>NUCLEOTIDE SEQUENCE [LARGE SCALE GENOMIC DNA]</scope>
    <source>
        <strain evidence="2 3">DSM 45175</strain>
    </source>
</reference>
<keyword evidence="1" id="KW-0812">Transmembrane</keyword>
<dbReference type="OrthoDB" id="4564350at2"/>
<dbReference type="Proteomes" id="UP000277671">
    <property type="component" value="Unassembled WGS sequence"/>
</dbReference>
<dbReference type="RefSeq" id="WP_121157520.1">
    <property type="nucleotide sequence ID" value="NZ_RBKT01000001.1"/>
</dbReference>
<gene>
    <name evidence="2" type="ORF">BDK92_3323</name>
</gene>
<proteinExistence type="predicted"/>
<keyword evidence="1" id="KW-1133">Transmembrane helix</keyword>
<evidence type="ECO:0000313" key="2">
    <source>
        <dbReference type="EMBL" id="RKR88989.1"/>
    </source>
</evidence>
<accession>A0A495JLS7</accession>
<keyword evidence="3" id="KW-1185">Reference proteome</keyword>
<sequence>MTARNLLIAGFAVIFAVMFLVDLSGRRPDSTVAPLGNALIAAMRTGTGRLIVLGTWLWMGWHFLAR</sequence>
<dbReference type="InterPro" id="IPR046177">
    <property type="entry name" value="DUF6186"/>
</dbReference>
<evidence type="ECO:0000256" key="1">
    <source>
        <dbReference type="SAM" id="Phobius"/>
    </source>
</evidence>
<dbReference type="Pfam" id="PF19684">
    <property type="entry name" value="DUF6186"/>
    <property type="match status" value="1"/>
</dbReference>
<feature type="transmembrane region" description="Helical" evidence="1">
    <location>
        <begin position="46"/>
        <end position="64"/>
    </location>
</feature>
<name>A0A495JLS7_9ACTN</name>
<organism evidence="2 3">
    <name type="scientific">Micromonospora pisi</name>
    <dbReference type="NCBI Taxonomy" id="589240"/>
    <lineage>
        <taxon>Bacteria</taxon>
        <taxon>Bacillati</taxon>
        <taxon>Actinomycetota</taxon>
        <taxon>Actinomycetes</taxon>
        <taxon>Micromonosporales</taxon>
        <taxon>Micromonosporaceae</taxon>
        <taxon>Micromonospora</taxon>
    </lineage>
</organism>
<keyword evidence="1" id="KW-0472">Membrane</keyword>
<feature type="transmembrane region" description="Helical" evidence="1">
    <location>
        <begin position="6"/>
        <end position="25"/>
    </location>
</feature>
<dbReference type="AlphaFoldDB" id="A0A495JLS7"/>
<dbReference type="EMBL" id="RBKT01000001">
    <property type="protein sequence ID" value="RKR88989.1"/>
    <property type="molecule type" value="Genomic_DNA"/>
</dbReference>